<dbReference type="NCBIfam" id="TIGR01730">
    <property type="entry name" value="RND_mfp"/>
    <property type="match status" value="1"/>
</dbReference>
<dbReference type="Gene3D" id="2.40.30.170">
    <property type="match status" value="1"/>
</dbReference>
<dbReference type="InterPro" id="IPR058647">
    <property type="entry name" value="BSH_CzcB-like"/>
</dbReference>
<dbReference type="InterPro" id="IPR058792">
    <property type="entry name" value="Beta-barrel_RND_2"/>
</dbReference>
<dbReference type="InterPro" id="IPR006143">
    <property type="entry name" value="RND_pump_MFP"/>
</dbReference>
<keyword evidence="6" id="KW-1185">Reference proteome</keyword>
<feature type="domain" description="YknX-like C-terminal permuted SH3-like" evidence="4">
    <location>
        <begin position="269"/>
        <end position="337"/>
    </location>
</feature>
<evidence type="ECO:0000313" key="5">
    <source>
        <dbReference type="EMBL" id="MBD0776940.1"/>
    </source>
</evidence>
<feature type="domain" description="CzcB-like barrel-sandwich hybrid" evidence="3">
    <location>
        <begin position="64"/>
        <end position="183"/>
    </location>
</feature>
<dbReference type="Gene3D" id="2.40.420.20">
    <property type="match status" value="1"/>
</dbReference>
<organism evidence="5 6">
    <name type="scientific">Maribacter aquimaris</name>
    <dbReference type="NCBI Taxonomy" id="2737171"/>
    <lineage>
        <taxon>Bacteria</taxon>
        <taxon>Pseudomonadati</taxon>
        <taxon>Bacteroidota</taxon>
        <taxon>Flavobacteriia</taxon>
        <taxon>Flavobacteriales</taxon>
        <taxon>Flavobacteriaceae</taxon>
        <taxon>Maribacter</taxon>
    </lineage>
</organism>
<evidence type="ECO:0000259" key="2">
    <source>
        <dbReference type="Pfam" id="PF25954"/>
    </source>
</evidence>
<dbReference type="Gene3D" id="1.10.287.470">
    <property type="entry name" value="Helix hairpin bin"/>
    <property type="match status" value="1"/>
</dbReference>
<gene>
    <name evidence="5" type="ORF">HPE56_03960</name>
</gene>
<dbReference type="SUPFAM" id="SSF111369">
    <property type="entry name" value="HlyD-like secretion proteins"/>
    <property type="match status" value="1"/>
</dbReference>
<dbReference type="PANTHER" id="PTHR30469">
    <property type="entry name" value="MULTIDRUG RESISTANCE PROTEIN MDTA"/>
    <property type="match status" value="1"/>
</dbReference>
<name>A0ABR7UWQ9_9FLAO</name>
<evidence type="ECO:0000259" key="4">
    <source>
        <dbReference type="Pfam" id="PF25989"/>
    </source>
</evidence>
<sequence length="338" mass="36776">MKIHHLFFITALLILSSCSEKKEKVKESKVLKVEITKIVSNTENETLSYSGTIEADNTVSLGFMVAGRVAEIYAQEGQKVKKGQLLASIEATSYKNAYDIADAGLELANDNYKRLDELYTKGSLPERDFIAVKVGLAQANANKNMAAKNLSDTKLYAPFAGMITAKLTEMGATVAPGVPAFTVMKTDKVYAKASISESEISKLKVGSEAQIEIPSMHKTFTGKVAIVNLSADAVTRTFNVKVRLDNSENQLLPGMISNIKIHTDNNQEVISIPAQAVVRDINDITYAFIVENNKAIKKRVDIGDFKGNQVVITKGISAGDLLISKGYTNVKDGQEVTF</sequence>
<reference evidence="5" key="1">
    <citation type="submission" date="2020-05" db="EMBL/GenBank/DDBJ databases">
        <title>The draft genome sequence of Maribacter sp. ANRC-HE7.</title>
        <authorList>
            <person name="Mu L."/>
        </authorList>
    </citation>
    <scope>NUCLEOTIDE SEQUENCE</scope>
    <source>
        <strain evidence="5">ANRC-HE7</strain>
    </source>
</reference>
<evidence type="ECO:0000256" key="1">
    <source>
        <dbReference type="ARBA" id="ARBA00009477"/>
    </source>
</evidence>
<dbReference type="Gene3D" id="2.40.50.100">
    <property type="match status" value="1"/>
</dbReference>
<proteinExistence type="inferred from homology"/>
<dbReference type="InterPro" id="IPR058637">
    <property type="entry name" value="YknX-like_C"/>
</dbReference>
<dbReference type="EMBL" id="JABTCF010000001">
    <property type="protein sequence ID" value="MBD0776940.1"/>
    <property type="molecule type" value="Genomic_DNA"/>
</dbReference>
<protein>
    <submittedName>
        <fullName evidence="5">Efflux RND transporter periplasmic adaptor subunit</fullName>
    </submittedName>
</protein>
<evidence type="ECO:0000313" key="6">
    <source>
        <dbReference type="Proteomes" id="UP001166021"/>
    </source>
</evidence>
<feature type="domain" description="CusB-like beta-barrel" evidence="2">
    <location>
        <begin position="189"/>
        <end position="263"/>
    </location>
</feature>
<evidence type="ECO:0000259" key="3">
    <source>
        <dbReference type="Pfam" id="PF25973"/>
    </source>
</evidence>
<comment type="caution">
    <text evidence="5">The sequence shown here is derived from an EMBL/GenBank/DDBJ whole genome shotgun (WGS) entry which is preliminary data.</text>
</comment>
<dbReference type="RefSeq" id="WP_188242444.1">
    <property type="nucleotide sequence ID" value="NZ_JABTCF010000001.1"/>
</dbReference>
<comment type="similarity">
    <text evidence="1">Belongs to the membrane fusion protein (MFP) (TC 8.A.1) family.</text>
</comment>
<dbReference type="Pfam" id="PF25989">
    <property type="entry name" value="YknX_C"/>
    <property type="match status" value="1"/>
</dbReference>
<dbReference type="Pfam" id="PF25954">
    <property type="entry name" value="Beta-barrel_RND_2"/>
    <property type="match status" value="1"/>
</dbReference>
<accession>A0ABR7UWQ9</accession>
<dbReference type="Pfam" id="PF25973">
    <property type="entry name" value="BSH_CzcB"/>
    <property type="match status" value="1"/>
</dbReference>
<dbReference type="Proteomes" id="UP001166021">
    <property type="component" value="Unassembled WGS sequence"/>
</dbReference>
<dbReference type="PROSITE" id="PS51257">
    <property type="entry name" value="PROKAR_LIPOPROTEIN"/>
    <property type="match status" value="1"/>
</dbReference>